<gene>
    <name evidence="1" type="ORF">KQI42_16355</name>
</gene>
<keyword evidence="2" id="KW-1185">Reference proteome</keyword>
<evidence type="ECO:0000313" key="1">
    <source>
        <dbReference type="EMBL" id="MBU5439588.1"/>
    </source>
</evidence>
<sequence length="155" mass="17323">MPQMNKGGKFIFGISILRDNLSIQFPTQAIEEYDITSEGKVFLISGSKTTGGFVVTRKGMLYDSKIGNILKDTAQLCNYELPQGKFVKYKGRLYCWLSISTNGKIQFTSDMMNTLEINIGHKLLSIRSSNIAFTMGAKGPLLEKAENFDGEIEIY</sequence>
<organism evidence="1 2">
    <name type="scientific">Tissierella simiarum</name>
    <dbReference type="NCBI Taxonomy" id="2841534"/>
    <lineage>
        <taxon>Bacteria</taxon>
        <taxon>Bacillati</taxon>
        <taxon>Bacillota</taxon>
        <taxon>Tissierellia</taxon>
        <taxon>Tissierellales</taxon>
        <taxon>Tissierellaceae</taxon>
        <taxon>Tissierella</taxon>
    </lineage>
</organism>
<dbReference type="RefSeq" id="WP_216521294.1">
    <property type="nucleotide sequence ID" value="NZ_JAHLPM010000016.1"/>
</dbReference>
<evidence type="ECO:0008006" key="3">
    <source>
        <dbReference type="Google" id="ProtNLM"/>
    </source>
</evidence>
<evidence type="ECO:0000313" key="2">
    <source>
        <dbReference type="Proteomes" id="UP000749471"/>
    </source>
</evidence>
<proteinExistence type="predicted"/>
<name>A0ABS6E9I5_9FIRM</name>
<reference evidence="1 2" key="1">
    <citation type="submission" date="2021-06" db="EMBL/GenBank/DDBJ databases">
        <authorList>
            <person name="Sun Q."/>
            <person name="Li D."/>
        </authorList>
    </citation>
    <scope>NUCLEOTIDE SEQUENCE [LARGE SCALE GENOMIC DNA]</scope>
    <source>
        <strain evidence="1 2">MSJ-40</strain>
    </source>
</reference>
<accession>A0ABS6E9I5</accession>
<dbReference type="Proteomes" id="UP000749471">
    <property type="component" value="Unassembled WGS sequence"/>
</dbReference>
<dbReference type="EMBL" id="JAHLPM010000016">
    <property type="protein sequence ID" value="MBU5439588.1"/>
    <property type="molecule type" value="Genomic_DNA"/>
</dbReference>
<protein>
    <recommendedName>
        <fullName evidence="3">Altered inheritance of mitochondria protein 24, mitochondrial</fullName>
    </recommendedName>
</protein>
<comment type="caution">
    <text evidence="1">The sequence shown here is derived from an EMBL/GenBank/DDBJ whole genome shotgun (WGS) entry which is preliminary data.</text>
</comment>